<accession>A0ACC1UH27</accession>
<comment type="caution">
    <text evidence="1">The sequence shown here is derived from an EMBL/GenBank/DDBJ whole genome shotgun (WGS) entry which is preliminary data.</text>
</comment>
<dbReference type="EMBL" id="MU794944">
    <property type="protein sequence ID" value="KAJ3816082.1"/>
    <property type="molecule type" value="Genomic_DNA"/>
</dbReference>
<proteinExistence type="predicted"/>
<evidence type="ECO:0000313" key="1">
    <source>
        <dbReference type="EMBL" id="KAJ3816082.1"/>
    </source>
</evidence>
<evidence type="ECO:0000313" key="2">
    <source>
        <dbReference type="Proteomes" id="UP001163835"/>
    </source>
</evidence>
<gene>
    <name evidence="1" type="ORF">F5876DRAFT_29274</name>
</gene>
<dbReference type="Proteomes" id="UP001163835">
    <property type="component" value="Unassembled WGS sequence"/>
</dbReference>
<organism evidence="1 2">
    <name type="scientific">Lentinula aff. lateritia</name>
    <dbReference type="NCBI Taxonomy" id="2804960"/>
    <lineage>
        <taxon>Eukaryota</taxon>
        <taxon>Fungi</taxon>
        <taxon>Dikarya</taxon>
        <taxon>Basidiomycota</taxon>
        <taxon>Agaricomycotina</taxon>
        <taxon>Agaricomycetes</taxon>
        <taxon>Agaricomycetidae</taxon>
        <taxon>Agaricales</taxon>
        <taxon>Marasmiineae</taxon>
        <taxon>Omphalotaceae</taxon>
        <taxon>Lentinula</taxon>
    </lineage>
</organism>
<reference evidence="1" key="1">
    <citation type="submission" date="2022-09" db="EMBL/GenBank/DDBJ databases">
        <title>A Global Phylogenomic Analysis of the Shiitake Genus Lentinula.</title>
        <authorList>
            <consortium name="DOE Joint Genome Institute"/>
            <person name="Sierra-Patev S."/>
            <person name="Min B."/>
            <person name="Naranjo-Ortiz M."/>
            <person name="Looney B."/>
            <person name="Konkel Z."/>
            <person name="Slot J.C."/>
            <person name="Sakamoto Y."/>
            <person name="Steenwyk J.L."/>
            <person name="Rokas A."/>
            <person name="Carro J."/>
            <person name="Camarero S."/>
            <person name="Ferreira P."/>
            <person name="Molpeceres G."/>
            <person name="Ruiz-Duenas F.J."/>
            <person name="Serrano A."/>
            <person name="Henrissat B."/>
            <person name="Drula E."/>
            <person name="Hughes K.W."/>
            <person name="Mata J.L."/>
            <person name="Ishikawa N.K."/>
            <person name="Vargas-Isla R."/>
            <person name="Ushijima S."/>
            <person name="Smith C.A."/>
            <person name="Ahrendt S."/>
            <person name="Andreopoulos W."/>
            <person name="He G."/>
            <person name="Labutti K."/>
            <person name="Lipzen A."/>
            <person name="Ng V."/>
            <person name="Riley R."/>
            <person name="Sandor L."/>
            <person name="Barry K."/>
            <person name="Martinez A.T."/>
            <person name="Xiao Y."/>
            <person name="Gibbons J.G."/>
            <person name="Terashima K."/>
            <person name="Grigoriev I.V."/>
            <person name="Hibbett D.S."/>
        </authorList>
    </citation>
    <scope>NUCLEOTIDE SEQUENCE</scope>
    <source>
        <strain evidence="1">TMI1499</strain>
    </source>
</reference>
<keyword evidence="2" id="KW-1185">Reference proteome</keyword>
<sequence length="1333" mass="148672">MPPPLPSSLSPHVCILSSPDIQDLLNASSLPQLSEILQSFSPLPQVTTRTTSLTSVPHKSFALRFSDLSEIEAACREDEEERAVRTLDWIGLRINSRSAQWVDDMDKMAGKQPTRVPWWEELKRCVEGDHVPSKTETWNHPIAIIFAVSTNTSNPLQIISNLHSRAIELPSWVDSAYLSYTLVVHPKDSTLSDEEAGALFNAVKKQYGLHSYLLSLDMPNPPPAPVPVPTAKPRLPSADRDSSELSTKPVDSSTRNGASSGINTIRMNEKDIQQTAKFAREFLVMSLIPWMEKCVTDWNENFVSNRRLPSRLFSSTRRLFGTPSPSPTPPPSHRSSASRSSTYNGTSVSTQTAVGSPSQQRRLAEFATILGDFKLAVTVWETLSKEGKGGSDILPLLLSPSPAIPLHVANTFANMFSQPTEPFAKVQLRALICAIRWEVGIDPSDFASELLEGERWLVWAAGSAEEPPSALLLAHAAFVSSRRQALRRAALWYLMAANRLEKCGIKPLTMYFLRRAHDLCMNCPKKELSPSFWDAEGEEASNSRKHTAIKPVIEHSLGRLLYSTGHTQDAVKIFLSLLETSTLSPVSPVVLDDDDVQSVEVYLEDFRTAFEHLRANTLNLEQLNNFHLPFTFCLASQSCFRFTNDNIRGRSSEWEKREEAWSRFNKSRGVTSRFATNQKAFVNEPFWVELVLKNPLDVNVTLTDVTLVIRESNVIEPSPSKHSVEIEAIEDVIIGAKETRTISISIKAIRPASLTITHVTYTFLSLLPSTESLATRGKRLYSTPTHLQTPTYAPDVLMQVDVAEPGCRLQASFVDDKELNLHQGEITHLRLCLSSIGVESIDEVWLIVGSDNLWLDEGNGEVSGEVSYTVSISDEMPAVECIRSSNSSEPFKPFNIPLGSSFSLAPAESLEVSLTFHALELTQRDIHLLLLYRETPQAPFKQVRKVQTCSVHPLFRITSLATPSSNVEEMYLLHLELQNISNSVVRLTQISTVSPSWICDSSISGKPGSIFPLQLSRFVLGINTWNKLSGCKETLEFVLKQLAGVIHGRAVDLLNPPPLDLCCSHSIQDSHSLPLNRFAISSLIHSGKRHAVIGSRPASYPRIPSHTHPHIFPLFNPAALDVLVFWEIPAENRSGNLLISGLNLGATHSPLRDIIRSAENSKITRSMYAETQRKKEEILEDIRNSEWNMEMNPLHVIIHTNDVSHDFATGPYRLRVQFTVRNYSATLQSRFTLNLNDTVESKASPSDEQTILYSGRLTFRAKLEPTNHTAFVATAWIKRPGTYVVGAWCMETEVLEPSTDTVTNVERVRYRYIQNPLDNSPLVHVCHVPGSPR</sequence>
<name>A0ACC1UH27_9AGAR</name>
<protein>
    <submittedName>
        <fullName evidence="1">ER-golgi trafficking TRAPP I complex 85 kDa subunit-domain-containing protein</fullName>
    </submittedName>
</protein>